<evidence type="ECO:0008006" key="3">
    <source>
        <dbReference type="Google" id="ProtNLM"/>
    </source>
</evidence>
<dbReference type="PANTHER" id="PTHR13412">
    <property type="entry name" value="T-CELL IMMUNOMODULATORY PROTEIN HOMOLOG"/>
    <property type="match status" value="1"/>
</dbReference>
<dbReference type="OrthoDB" id="10250728at2759"/>
<dbReference type="InterPro" id="IPR028994">
    <property type="entry name" value="Integrin_alpha_N"/>
</dbReference>
<evidence type="ECO:0000313" key="1">
    <source>
        <dbReference type="EMBL" id="PVD20880.1"/>
    </source>
</evidence>
<dbReference type="InterPro" id="IPR024881">
    <property type="entry name" value="Tip"/>
</dbReference>
<dbReference type="PANTHER" id="PTHR13412:SF0">
    <property type="entry name" value="T-CELL IMMUNOMODULATORY PROTEIN"/>
    <property type="match status" value="1"/>
</dbReference>
<dbReference type="STRING" id="400727.A0A2T7NI77"/>
<comment type="caution">
    <text evidence="1">The sequence shown here is derived from an EMBL/GenBank/DDBJ whole genome shotgun (WGS) entry which is preliminary data.</text>
</comment>
<dbReference type="EMBL" id="PZQS01000012">
    <property type="protein sequence ID" value="PVD20880.1"/>
    <property type="molecule type" value="Genomic_DNA"/>
</dbReference>
<dbReference type="AlphaFoldDB" id="A0A2T7NI77"/>
<reference evidence="1 2" key="1">
    <citation type="submission" date="2018-04" db="EMBL/GenBank/DDBJ databases">
        <title>The genome of golden apple snail Pomacea canaliculata provides insight into stress tolerance and invasive adaptation.</title>
        <authorList>
            <person name="Liu C."/>
            <person name="Liu B."/>
            <person name="Ren Y."/>
            <person name="Zhang Y."/>
            <person name="Wang H."/>
            <person name="Li S."/>
            <person name="Jiang F."/>
            <person name="Yin L."/>
            <person name="Zhang G."/>
            <person name="Qian W."/>
            <person name="Fan W."/>
        </authorList>
    </citation>
    <scope>NUCLEOTIDE SEQUENCE [LARGE SCALE GENOMIC DNA]</scope>
    <source>
        <strain evidence="1">SZHN2017</strain>
        <tissue evidence="1">Muscle</tissue>
    </source>
</reference>
<dbReference type="SUPFAM" id="SSF69318">
    <property type="entry name" value="Integrin alpha N-terminal domain"/>
    <property type="match status" value="1"/>
</dbReference>
<protein>
    <recommendedName>
        <fullName evidence="3">T-cell immunomodulatory protein</fullName>
    </recommendedName>
</protein>
<dbReference type="Proteomes" id="UP000245119">
    <property type="component" value="Linkage Group LG12"/>
</dbReference>
<proteinExistence type="predicted"/>
<sequence>MESNTSAIASIAPGDFDGDAQMDLLLLRKTESNHISAEIHWGISGTNALDKKALILNETLKDQPSIIDANGDMIPDLVGETYTGSRVFFVFSTNRTYHTLEVRNSTSSNSLDPLRVPQSSAFVDFNGDLVPDLCLVSEKDKRIAFEIWTAKNGIFEWNKTIASPAELIVSGRASFYDLNDNQEINIILPGCIDVNCEQSAIFVWGRGNWTRIMDFKDWNFFTESLPLSWLEVPMALRFGDYNLDGFPDAVTVLKSSRNNSYAAFLLLNTPCSSCEGFSRTFQINFDQPLSPESQHPLLCAFYDFMEDGILDIVLTVYTDGEPKLLALEQDFTADAYFLKVMVVSGRCLDNCPNDHQPYGVNQVGPVIRFKTTTSTGAYEIGVCKEDI</sequence>
<accession>A0A2T7NI77</accession>
<organism evidence="1 2">
    <name type="scientific">Pomacea canaliculata</name>
    <name type="common">Golden apple snail</name>
    <dbReference type="NCBI Taxonomy" id="400727"/>
    <lineage>
        <taxon>Eukaryota</taxon>
        <taxon>Metazoa</taxon>
        <taxon>Spiralia</taxon>
        <taxon>Lophotrochozoa</taxon>
        <taxon>Mollusca</taxon>
        <taxon>Gastropoda</taxon>
        <taxon>Caenogastropoda</taxon>
        <taxon>Architaenioglossa</taxon>
        <taxon>Ampullarioidea</taxon>
        <taxon>Ampullariidae</taxon>
        <taxon>Pomacea</taxon>
    </lineage>
</organism>
<evidence type="ECO:0000313" key="2">
    <source>
        <dbReference type="Proteomes" id="UP000245119"/>
    </source>
</evidence>
<dbReference type="Gene3D" id="2.130.10.130">
    <property type="entry name" value="Integrin alpha, N-terminal"/>
    <property type="match status" value="1"/>
</dbReference>
<dbReference type="GO" id="GO:0005886">
    <property type="term" value="C:plasma membrane"/>
    <property type="evidence" value="ECO:0007669"/>
    <property type="project" value="TreeGrafter"/>
</dbReference>
<gene>
    <name evidence="1" type="ORF">C0Q70_19043</name>
</gene>
<keyword evidence="2" id="KW-1185">Reference proteome</keyword>
<name>A0A2T7NI77_POMCA</name>